<dbReference type="OrthoDB" id="63748at2759"/>
<dbReference type="RefSeq" id="XP_024578467.1">
    <property type="nucleotide sequence ID" value="XM_024727941.1"/>
</dbReference>
<dbReference type="Pfam" id="PF24906">
    <property type="entry name" value="Zf_WRKY19"/>
    <property type="match status" value="1"/>
</dbReference>
<proteinExistence type="predicted"/>
<accession>A0A0P1AM70</accession>
<dbReference type="EMBL" id="CCYD01000610">
    <property type="protein sequence ID" value="CEG42098.1"/>
    <property type="molecule type" value="Genomic_DNA"/>
</dbReference>
<name>A0A0P1AM70_PLAHL</name>
<reference evidence="3" key="1">
    <citation type="submission" date="2014-09" db="EMBL/GenBank/DDBJ databases">
        <authorList>
            <person name="Sharma Rahul"/>
            <person name="Thines Marco"/>
        </authorList>
    </citation>
    <scope>NUCLEOTIDE SEQUENCE [LARGE SCALE GENOMIC DNA]</scope>
</reference>
<sequence>METLFAPLDLQLGKKLWNECSTSSAHNGPTIRLPSLFALPVSATSNSSIKITTSERSPRIVTMSDLLSSQLSPLKEKTTMRLPSICTMINHDANSRDLTHVRIHNINLDMQLQDIKTASPRQPELKLENLLADTNTKQLDNFDLAQKNRSILRFGNTQPKRNSNAKLCGMTDCMKRAKAGGFCIAHGVTAEANAALSKDVQTPHVKMEFAGVMEANDCANLRDVKKALNLVATAGGTVVG</sequence>
<dbReference type="OMA" id="MEANDCA"/>
<dbReference type="AlphaFoldDB" id="A0A0P1AM70"/>
<keyword evidence="3" id="KW-1185">Reference proteome</keyword>
<evidence type="ECO:0000259" key="1">
    <source>
        <dbReference type="Pfam" id="PF24906"/>
    </source>
</evidence>
<dbReference type="Proteomes" id="UP000054928">
    <property type="component" value="Unassembled WGS sequence"/>
</dbReference>
<feature type="domain" description="WRKY19-like zinc finger" evidence="1">
    <location>
        <begin position="166"/>
        <end position="187"/>
    </location>
</feature>
<evidence type="ECO:0000313" key="2">
    <source>
        <dbReference type="EMBL" id="CEG42098.1"/>
    </source>
</evidence>
<evidence type="ECO:0000313" key="3">
    <source>
        <dbReference type="Proteomes" id="UP000054928"/>
    </source>
</evidence>
<protein>
    <recommendedName>
        <fullName evidence="1">WRKY19-like zinc finger domain-containing protein</fullName>
    </recommendedName>
</protein>
<organism evidence="2 3">
    <name type="scientific">Plasmopara halstedii</name>
    <name type="common">Downy mildew of sunflower</name>
    <dbReference type="NCBI Taxonomy" id="4781"/>
    <lineage>
        <taxon>Eukaryota</taxon>
        <taxon>Sar</taxon>
        <taxon>Stramenopiles</taxon>
        <taxon>Oomycota</taxon>
        <taxon>Peronosporomycetes</taxon>
        <taxon>Peronosporales</taxon>
        <taxon>Peronosporaceae</taxon>
        <taxon>Plasmopara</taxon>
    </lineage>
</organism>
<dbReference type="InterPro" id="IPR056866">
    <property type="entry name" value="Znf_WRKY19"/>
</dbReference>
<dbReference type="GeneID" id="36407457"/>